<dbReference type="Proteomes" id="UP001516472">
    <property type="component" value="Unassembled WGS sequence"/>
</dbReference>
<dbReference type="Pfam" id="PF13453">
    <property type="entry name" value="Zn_ribbon_TFIIB"/>
    <property type="match status" value="2"/>
</dbReference>
<reference evidence="2 3" key="1">
    <citation type="submission" date="2020-02" db="EMBL/GenBank/DDBJ databases">
        <authorList>
            <person name="Babadi Z.K."/>
            <person name="Risdian C."/>
            <person name="Ebrahimipour G.H."/>
            <person name="Wink J."/>
        </authorList>
    </citation>
    <scope>NUCLEOTIDE SEQUENCE [LARGE SCALE GENOMIC DNA]</scope>
    <source>
        <strain evidence="2 3">ZKHCc1 1396</strain>
    </source>
</reference>
<name>A0ABR9PNR4_9BACT</name>
<dbReference type="InterPro" id="IPR027392">
    <property type="entry name" value="TF_Znf"/>
</dbReference>
<protein>
    <recommendedName>
        <fullName evidence="1">Transcription factor zinc-finger domain-containing protein</fullName>
    </recommendedName>
</protein>
<evidence type="ECO:0000313" key="3">
    <source>
        <dbReference type="Proteomes" id="UP001516472"/>
    </source>
</evidence>
<organism evidence="2 3">
    <name type="scientific">Corallococcus soli</name>
    <dbReference type="NCBI Taxonomy" id="2710757"/>
    <lineage>
        <taxon>Bacteria</taxon>
        <taxon>Pseudomonadati</taxon>
        <taxon>Myxococcota</taxon>
        <taxon>Myxococcia</taxon>
        <taxon>Myxococcales</taxon>
        <taxon>Cystobacterineae</taxon>
        <taxon>Myxococcaceae</taxon>
        <taxon>Corallococcus</taxon>
    </lineage>
</organism>
<accession>A0ABR9PNR4</accession>
<keyword evidence="3" id="KW-1185">Reference proteome</keyword>
<evidence type="ECO:0000313" key="2">
    <source>
        <dbReference type="EMBL" id="MBE4749555.1"/>
    </source>
</evidence>
<feature type="domain" description="Transcription factor zinc-finger" evidence="1">
    <location>
        <begin position="85"/>
        <end position="122"/>
    </location>
</feature>
<proteinExistence type="predicted"/>
<feature type="domain" description="Transcription factor zinc-finger" evidence="1">
    <location>
        <begin position="5"/>
        <end position="41"/>
    </location>
</feature>
<evidence type="ECO:0000259" key="1">
    <source>
        <dbReference type="Pfam" id="PF13453"/>
    </source>
</evidence>
<dbReference type="EMBL" id="JAAIYO010000003">
    <property type="protein sequence ID" value="MBE4749555.1"/>
    <property type="molecule type" value="Genomic_DNA"/>
</dbReference>
<comment type="caution">
    <text evidence="2">The sequence shown here is derived from an EMBL/GenBank/DDBJ whole genome shotgun (WGS) entry which is preliminary data.</text>
</comment>
<dbReference type="RefSeq" id="WP_193348919.1">
    <property type="nucleotide sequence ID" value="NZ_CBCSIP010000209.1"/>
</dbReference>
<sequence length="257" mass="27361">MARSCPVCPSQQLNAVQASDVEVDICPRCHGLFFDRGELERFPDRPSLKPLMGTARNAASRCRAGGHLVPRALASCATCRSEPMTCPGCGARLGLVSARVCTVDLCVQCGGAWLDTGKFEVLENATVEAPKAPPASARVGWEVAPATDGGADPWNAPGARAPLPPSHSLTGGAGLRSPMACIICERQVPVSEAWAWDGDVYCGEHHPKGAVSGASLPRHRHVDPLPNLTVSRMGRVVRDGPDWADLVHWVVQLLRIR</sequence>
<gene>
    <name evidence="2" type="ORF">G4177_15435</name>
</gene>